<organism evidence="2 3">
    <name type="scientific">candidate division WWE3 bacterium</name>
    <dbReference type="NCBI Taxonomy" id="2053526"/>
    <lineage>
        <taxon>Bacteria</taxon>
        <taxon>Katanobacteria</taxon>
    </lineage>
</organism>
<dbReference type="InterPro" id="IPR051548">
    <property type="entry name" value="Grx-like_ET"/>
</dbReference>
<dbReference type="Gene3D" id="3.40.30.10">
    <property type="entry name" value="Glutaredoxin"/>
    <property type="match status" value="1"/>
</dbReference>
<reference evidence="2" key="2">
    <citation type="journal article" date="2021" name="Microbiome">
        <title>Successional dynamics and alternative stable states in a saline activated sludge microbial community over 9 years.</title>
        <authorList>
            <person name="Wang Y."/>
            <person name="Ye J."/>
            <person name="Ju F."/>
            <person name="Liu L."/>
            <person name="Boyd J.A."/>
            <person name="Deng Y."/>
            <person name="Parks D.H."/>
            <person name="Jiang X."/>
            <person name="Yin X."/>
            <person name="Woodcroft B.J."/>
            <person name="Tyson G.W."/>
            <person name="Hugenholtz P."/>
            <person name="Polz M.F."/>
            <person name="Zhang T."/>
        </authorList>
    </citation>
    <scope>NUCLEOTIDE SEQUENCE</scope>
    <source>
        <strain evidence="2">HKST-UBA01</strain>
    </source>
</reference>
<feature type="domain" description="Glutaredoxin" evidence="1">
    <location>
        <begin position="3"/>
        <end position="53"/>
    </location>
</feature>
<name>A0A955RQD4_UNCKA</name>
<comment type="caution">
    <text evidence="2">The sequence shown here is derived from an EMBL/GenBank/DDBJ whole genome shotgun (WGS) entry which is preliminary data.</text>
</comment>
<dbReference type="SUPFAM" id="SSF52833">
    <property type="entry name" value="Thioredoxin-like"/>
    <property type="match status" value="1"/>
</dbReference>
<proteinExistence type="predicted"/>
<dbReference type="PANTHER" id="PTHR34386:SF1">
    <property type="entry name" value="GLUTAREDOXIN-LIKE PROTEIN NRDH"/>
    <property type="match status" value="1"/>
</dbReference>
<dbReference type="GO" id="GO:0045454">
    <property type="term" value="P:cell redox homeostasis"/>
    <property type="evidence" value="ECO:0007669"/>
    <property type="project" value="TreeGrafter"/>
</dbReference>
<protein>
    <submittedName>
        <fullName evidence="2">NrdH-redoxin</fullName>
    </submittedName>
</protein>
<evidence type="ECO:0000259" key="1">
    <source>
        <dbReference type="Pfam" id="PF00462"/>
    </source>
</evidence>
<dbReference type="Pfam" id="PF00462">
    <property type="entry name" value="Glutaredoxin"/>
    <property type="match status" value="1"/>
</dbReference>
<dbReference type="CDD" id="cd02976">
    <property type="entry name" value="NrdH"/>
    <property type="match status" value="1"/>
</dbReference>
<dbReference type="PROSITE" id="PS51354">
    <property type="entry name" value="GLUTAREDOXIN_2"/>
    <property type="match status" value="1"/>
</dbReference>
<dbReference type="AlphaFoldDB" id="A0A955RQD4"/>
<sequence>MHIKVYSTASCQYCHKLKDYLEQNNIEFENAPVDEDQELAQEMVALSGQMGVPFSVVTTDTNEQYGVLGFNKEAIDELFNLN</sequence>
<dbReference type="EMBL" id="JAGQKX010000075">
    <property type="protein sequence ID" value="MCA9390357.1"/>
    <property type="molecule type" value="Genomic_DNA"/>
</dbReference>
<evidence type="ECO:0000313" key="3">
    <source>
        <dbReference type="Proteomes" id="UP000701698"/>
    </source>
</evidence>
<gene>
    <name evidence="2" type="ORF">KC571_03030</name>
</gene>
<dbReference type="GO" id="GO:0009055">
    <property type="term" value="F:electron transfer activity"/>
    <property type="evidence" value="ECO:0007669"/>
    <property type="project" value="TreeGrafter"/>
</dbReference>
<dbReference type="PANTHER" id="PTHR34386">
    <property type="entry name" value="GLUTAREDOXIN"/>
    <property type="match status" value="1"/>
</dbReference>
<dbReference type="InterPro" id="IPR002109">
    <property type="entry name" value="Glutaredoxin"/>
</dbReference>
<dbReference type="Proteomes" id="UP000701698">
    <property type="component" value="Unassembled WGS sequence"/>
</dbReference>
<reference evidence="2" key="1">
    <citation type="submission" date="2020-04" db="EMBL/GenBank/DDBJ databases">
        <authorList>
            <person name="Zhang T."/>
        </authorList>
    </citation>
    <scope>NUCLEOTIDE SEQUENCE</scope>
    <source>
        <strain evidence="2">HKST-UBA01</strain>
    </source>
</reference>
<accession>A0A955RQD4</accession>
<dbReference type="InterPro" id="IPR036249">
    <property type="entry name" value="Thioredoxin-like_sf"/>
</dbReference>
<evidence type="ECO:0000313" key="2">
    <source>
        <dbReference type="EMBL" id="MCA9390357.1"/>
    </source>
</evidence>